<sequence length="269" mass="30053">MQKNITKPEGDYTRGFFEGPDNTTLSFIDYGGDGLPLLALHGHMNEGRFVQGLADAIRDDYRVIALDQRGHGESSRPSSFANDRYVDDTLALLDYLGVQKAVILGHSLGGVVAYRLAARRPERVLALIVVDIGAVVDNDLTFVASWPHRAPTREALIAALGHLGPAHAYSMRQYEDGWGLPFVAEDMIISQRELNGDYWHDWLASRVPTFLLHGTRSKVLSYEHAEEMAHRRPNTTLVHINAGHAIYYDNPDRYVAEVQNFLKSIGQTQ</sequence>
<evidence type="ECO:0000313" key="4">
    <source>
        <dbReference type="Proteomes" id="UP001057291"/>
    </source>
</evidence>
<dbReference type="PRINTS" id="PR00412">
    <property type="entry name" value="EPOXHYDRLASE"/>
</dbReference>
<dbReference type="PRINTS" id="PR00111">
    <property type="entry name" value="ABHYDROLASE"/>
</dbReference>
<evidence type="ECO:0000256" key="1">
    <source>
        <dbReference type="ARBA" id="ARBA00022801"/>
    </source>
</evidence>
<comment type="caution">
    <text evidence="3">The sequence shown here is derived from an EMBL/GenBank/DDBJ whole genome shotgun (WGS) entry which is preliminary data.</text>
</comment>
<name>A0AAV4LJB4_9BACL</name>
<gene>
    <name evidence="3" type="ORF">DNHGIG_32920</name>
</gene>
<feature type="domain" description="AB hydrolase-1" evidence="2">
    <location>
        <begin position="36"/>
        <end position="147"/>
    </location>
</feature>
<keyword evidence="4" id="KW-1185">Reference proteome</keyword>
<organism evidence="3 4">
    <name type="scientific">Collibacillus ludicampi</name>
    <dbReference type="NCBI Taxonomy" id="2771369"/>
    <lineage>
        <taxon>Bacteria</taxon>
        <taxon>Bacillati</taxon>
        <taxon>Bacillota</taxon>
        <taxon>Bacilli</taxon>
        <taxon>Bacillales</taxon>
        <taxon>Alicyclobacillaceae</taxon>
        <taxon>Collibacillus</taxon>
    </lineage>
</organism>
<dbReference type="PANTHER" id="PTHR43798">
    <property type="entry name" value="MONOACYLGLYCEROL LIPASE"/>
    <property type="match status" value="1"/>
</dbReference>
<dbReference type="EMBL" id="BOQE01000001">
    <property type="protein sequence ID" value="GIM47743.1"/>
    <property type="molecule type" value="Genomic_DNA"/>
</dbReference>
<evidence type="ECO:0000259" key="2">
    <source>
        <dbReference type="Pfam" id="PF00561"/>
    </source>
</evidence>
<dbReference type="AlphaFoldDB" id="A0AAV4LJB4"/>
<reference evidence="3" key="1">
    <citation type="journal article" date="2023" name="Int. J. Syst. Evol. Microbiol.">
        <title>Collibacillus ludicampi gen. nov., sp. nov., a new soil bacterium of the family Alicyclobacillaceae.</title>
        <authorList>
            <person name="Jojima T."/>
            <person name="Ioku Y."/>
            <person name="Fukuta Y."/>
            <person name="Shirasaka N."/>
            <person name="Matsumura Y."/>
            <person name="Mori M."/>
        </authorList>
    </citation>
    <scope>NUCLEOTIDE SEQUENCE</scope>
    <source>
        <strain evidence="3">TP075</strain>
    </source>
</reference>
<protein>
    <recommendedName>
        <fullName evidence="2">AB hydrolase-1 domain-containing protein</fullName>
    </recommendedName>
</protein>
<dbReference type="Pfam" id="PF00561">
    <property type="entry name" value="Abhydrolase_1"/>
    <property type="match status" value="1"/>
</dbReference>
<dbReference type="InterPro" id="IPR029058">
    <property type="entry name" value="AB_hydrolase_fold"/>
</dbReference>
<evidence type="ECO:0000313" key="3">
    <source>
        <dbReference type="EMBL" id="GIM47743.1"/>
    </source>
</evidence>
<dbReference type="SUPFAM" id="SSF53474">
    <property type="entry name" value="alpha/beta-Hydrolases"/>
    <property type="match status" value="1"/>
</dbReference>
<dbReference type="InterPro" id="IPR000073">
    <property type="entry name" value="AB_hydrolase_1"/>
</dbReference>
<accession>A0AAV4LJB4</accession>
<dbReference type="Gene3D" id="3.40.50.1820">
    <property type="entry name" value="alpha/beta hydrolase"/>
    <property type="match status" value="1"/>
</dbReference>
<proteinExistence type="predicted"/>
<dbReference type="GO" id="GO:0016020">
    <property type="term" value="C:membrane"/>
    <property type="evidence" value="ECO:0007669"/>
    <property type="project" value="TreeGrafter"/>
</dbReference>
<dbReference type="GO" id="GO:0016787">
    <property type="term" value="F:hydrolase activity"/>
    <property type="evidence" value="ECO:0007669"/>
    <property type="project" value="UniProtKB-KW"/>
</dbReference>
<dbReference type="InterPro" id="IPR050266">
    <property type="entry name" value="AB_hydrolase_sf"/>
</dbReference>
<keyword evidence="1" id="KW-0378">Hydrolase</keyword>
<dbReference type="RefSeq" id="WP_282200685.1">
    <property type="nucleotide sequence ID" value="NZ_BOQE01000001.1"/>
</dbReference>
<dbReference type="PANTHER" id="PTHR43798:SF31">
    <property type="entry name" value="AB HYDROLASE SUPERFAMILY PROTEIN YCLE"/>
    <property type="match status" value="1"/>
</dbReference>
<dbReference type="Proteomes" id="UP001057291">
    <property type="component" value="Unassembled WGS sequence"/>
</dbReference>
<dbReference type="InterPro" id="IPR000639">
    <property type="entry name" value="Epox_hydrolase-like"/>
</dbReference>